<gene>
    <name evidence="2" type="ORF">F511_21501</name>
</gene>
<evidence type="ECO:0000313" key="3">
    <source>
        <dbReference type="Proteomes" id="UP000250235"/>
    </source>
</evidence>
<protein>
    <submittedName>
        <fullName evidence="2">Uncharacterized protein</fullName>
    </submittedName>
</protein>
<proteinExistence type="predicted"/>
<dbReference type="EMBL" id="KQ990520">
    <property type="protein sequence ID" value="KZV53244.1"/>
    <property type="molecule type" value="Genomic_DNA"/>
</dbReference>
<dbReference type="PANTHER" id="PTHR33971">
    <property type="entry name" value="OS06G0232000 PROTEIN"/>
    <property type="match status" value="1"/>
</dbReference>
<dbReference type="GO" id="GO:0004674">
    <property type="term" value="F:protein serine/threonine kinase activity"/>
    <property type="evidence" value="ECO:0007669"/>
    <property type="project" value="TreeGrafter"/>
</dbReference>
<evidence type="ECO:0000313" key="2">
    <source>
        <dbReference type="EMBL" id="KZV53244.1"/>
    </source>
</evidence>
<dbReference type="PANTHER" id="PTHR33971:SF3">
    <property type="entry name" value="UBIQUITIN CARBOXYL-TERMINAL HYDROLASE 36"/>
    <property type="match status" value="1"/>
</dbReference>
<dbReference type="AlphaFoldDB" id="A0A2Z7D185"/>
<keyword evidence="3" id="KW-1185">Reference proteome</keyword>
<reference evidence="2 3" key="1">
    <citation type="journal article" date="2015" name="Proc. Natl. Acad. Sci. U.S.A.">
        <title>The resurrection genome of Boea hygrometrica: A blueprint for survival of dehydration.</title>
        <authorList>
            <person name="Xiao L."/>
            <person name="Yang G."/>
            <person name="Zhang L."/>
            <person name="Yang X."/>
            <person name="Zhao S."/>
            <person name="Ji Z."/>
            <person name="Zhou Q."/>
            <person name="Hu M."/>
            <person name="Wang Y."/>
            <person name="Chen M."/>
            <person name="Xu Y."/>
            <person name="Jin H."/>
            <person name="Xiao X."/>
            <person name="Hu G."/>
            <person name="Bao F."/>
            <person name="Hu Y."/>
            <person name="Wan P."/>
            <person name="Li L."/>
            <person name="Deng X."/>
            <person name="Kuang T."/>
            <person name="Xiang C."/>
            <person name="Zhu J.K."/>
            <person name="Oliver M.J."/>
            <person name="He Y."/>
        </authorList>
    </citation>
    <scope>NUCLEOTIDE SEQUENCE [LARGE SCALE GENOMIC DNA]</scope>
    <source>
        <strain evidence="3">cv. XS01</strain>
    </source>
</reference>
<dbReference type="GO" id="GO:0070300">
    <property type="term" value="F:phosphatidic acid binding"/>
    <property type="evidence" value="ECO:0007669"/>
    <property type="project" value="InterPro"/>
</dbReference>
<feature type="region of interest" description="Disordered" evidence="1">
    <location>
        <begin position="1"/>
        <end position="22"/>
    </location>
</feature>
<sequence>MVYQVFQHSPVENQSSANENYSGYVNPSPTSTISYPIEPELREHSSNPYRGGYDPITTYGRPLPPSDEICYPRSTPGPDVSFDDFDYASVPSPYGKDLPIVIGFETDVLQNEGEVTVTGAHDDGGLMENGRDGNYCDKIGQQTSYGSGLEAMDLCEIMLGYWPCLDKIERQQRDHFREICDQENRRDPWKLAAEYLFGSPVVYEYENYHHLQ</sequence>
<dbReference type="InterPro" id="IPR038943">
    <property type="entry name" value="PLDrp1-like"/>
</dbReference>
<evidence type="ECO:0000256" key="1">
    <source>
        <dbReference type="SAM" id="MobiDB-lite"/>
    </source>
</evidence>
<accession>A0A2Z7D185</accession>
<organism evidence="2 3">
    <name type="scientific">Dorcoceras hygrometricum</name>
    <dbReference type="NCBI Taxonomy" id="472368"/>
    <lineage>
        <taxon>Eukaryota</taxon>
        <taxon>Viridiplantae</taxon>
        <taxon>Streptophyta</taxon>
        <taxon>Embryophyta</taxon>
        <taxon>Tracheophyta</taxon>
        <taxon>Spermatophyta</taxon>
        <taxon>Magnoliopsida</taxon>
        <taxon>eudicotyledons</taxon>
        <taxon>Gunneridae</taxon>
        <taxon>Pentapetalae</taxon>
        <taxon>asterids</taxon>
        <taxon>lamiids</taxon>
        <taxon>Lamiales</taxon>
        <taxon>Gesneriaceae</taxon>
        <taxon>Didymocarpoideae</taxon>
        <taxon>Trichosporeae</taxon>
        <taxon>Loxocarpinae</taxon>
        <taxon>Dorcoceras</taxon>
    </lineage>
</organism>
<dbReference type="Proteomes" id="UP000250235">
    <property type="component" value="Unassembled WGS sequence"/>
</dbReference>
<dbReference type="OrthoDB" id="768992at2759"/>
<name>A0A2Z7D185_9LAMI</name>